<dbReference type="Pfam" id="PF13515">
    <property type="entry name" value="FUSC_2"/>
    <property type="match status" value="1"/>
</dbReference>
<evidence type="ECO:0000256" key="4">
    <source>
        <dbReference type="ARBA" id="ARBA00023136"/>
    </source>
</evidence>
<dbReference type="AlphaFoldDB" id="A0A1H3D6H0"/>
<dbReference type="OrthoDB" id="7838578at2"/>
<dbReference type="EMBL" id="FNNA01000011">
    <property type="protein sequence ID" value="SDX61334.1"/>
    <property type="molecule type" value="Genomic_DNA"/>
</dbReference>
<sequence length="345" mass="37184">MYVAPRPHVDDDPLFAVRLSSAAVVGFGLAILLQSPMPMLPPALIVGLMAGMRKAFDPKKAVGGPVAMIIMVILISGLVELARPMPLVLITLTGALCVLSYYIILSTGNPIGMLVAIVAVLMSVMRMSSAVMMDYMRDGFIEASLCALVAIPLLYAVFPPRAKEMMVEIYQPASEGHHVLRAFIRGGVLLLLSFWLYAVLDAANLMLAVAAVFVLVFPTREQLYAEAWERTLATMIGAAISFAILYSFDYMAHFPVLLILVFLGGLFLASRMMNGSHPPMVYQFAFSVMISLVAGALSTQNPVSASTLRIVLTLVGAVGAAFLTALLERLLIGDEAHDRLIVPEP</sequence>
<feature type="transmembrane region" description="Helical" evidence="5">
    <location>
        <begin position="310"/>
        <end position="331"/>
    </location>
</feature>
<evidence type="ECO:0000259" key="6">
    <source>
        <dbReference type="Pfam" id="PF13515"/>
    </source>
</evidence>
<dbReference type="RefSeq" id="WP_036732773.1">
    <property type="nucleotide sequence ID" value="NZ_FNNA01000011.1"/>
</dbReference>
<keyword evidence="8" id="KW-1185">Reference proteome</keyword>
<comment type="subcellular location">
    <subcellularLocation>
        <location evidence="1">Membrane</location>
        <topology evidence="1">Multi-pass membrane protein</topology>
    </subcellularLocation>
</comment>
<evidence type="ECO:0000256" key="3">
    <source>
        <dbReference type="ARBA" id="ARBA00022989"/>
    </source>
</evidence>
<feature type="transmembrane region" description="Helical" evidence="5">
    <location>
        <begin position="111"/>
        <end position="133"/>
    </location>
</feature>
<name>A0A1H3D6H0_9RHOB</name>
<accession>A0A1H3D6H0</accession>
<feature type="transmembrane region" description="Helical" evidence="5">
    <location>
        <begin position="202"/>
        <end position="219"/>
    </location>
</feature>
<feature type="domain" description="Integral membrane bound transporter" evidence="6">
    <location>
        <begin position="193"/>
        <end position="321"/>
    </location>
</feature>
<feature type="transmembrane region" description="Helical" evidence="5">
    <location>
        <begin position="280"/>
        <end position="298"/>
    </location>
</feature>
<dbReference type="GO" id="GO:0016020">
    <property type="term" value="C:membrane"/>
    <property type="evidence" value="ECO:0007669"/>
    <property type="project" value="UniProtKB-SubCell"/>
</dbReference>
<evidence type="ECO:0000256" key="2">
    <source>
        <dbReference type="ARBA" id="ARBA00022692"/>
    </source>
</evidence>
<feature type="transmembrane region" description="Helical" evidence="5">
    <location>
        <begin position="85"/>
        <end position="104"/>
    </location>
</feature>
<organism evidence="7 8">
    <name type="scientific">Paracoccus sanguinis</name>
    <dbReference type="NCBI Taxonomy" id="1545044"/>
    <lineage>
        <taxon>Bacteria</taxon>
        <taxon>Pseudomonadati</taxon>
        <taxon>Pseudomonadota</taxon>
        <taxon>Alphaproteobacteria</taxon>
        <taxon>Rhodobacterales</taxon>
        <taxon>Paracoccaceae</taxon>
        <taxon>Paracoccus</taxon>
    </lineage>
</organism>
<evidence type="ECO:0000256" key="5">
    <source>
        <dbReference type="SAM" id="Phobius"/>
    </source>
</evidence>
<keyword evidence="3 5" id="KW-1133">Transmembrane helix</keyword>
<keyword evidence="2 5" id="KW-0812">Transmembrane</keyword>
<evidence type="ECO:0000256" key="1">
    <source>
        <dbReference type="ARBA" id="ARBA00004141"/>
    </source>
</evidence>
<keyword evidence="4 5" id="KW-0472">Membrane</keyword>
<evidence type="ECO:0000313" key="7">
    <source>
        <dbReference type="EMBL" id="SDX61334.1"/>
    </source>
</evidence>
<reference evidence="8" key="1">
    <citation type="submission" date="2016-10" db="EMBL/GenBank/DDBJ databases">
        <authorList>
            <person name="Varghese N."/>
            <person name="Submissions S."/>
        </authorList>
    </citation>
    <scope>NUCLEOTIDE SEQUENCE [LARGE SCALE GENOMIC DNA]</scope>
    <source>
        <strain evidence="8">DSM 29303</strain>
    </source>
</reference>
<gene>
    <name evidence="7" type="ORF">SAMN05444276_11127</name>
</gene>
<dbReference type="STRING" id="1545044.SAMN05444276_11127"/>
<evidence type="ECO:0000313" key="8">
    <source>
        <dbReference type="Proteomes" id="UP000182944"/>
    </source>
</evidence>
<feature type="transmembrane region" description="Helical" evidence="5">
    <location>
        <begin position="61"/>
        <end position="79"/>
    </location>
</feature>
<protein>
    <submittedName>
        <fullName evidence="7">Fusaric acid resistance protein-like</fullName>
    </submittedName>
</protein>
<dbReference type="InterPro" id="IPR049453">
    <property type="entry name" value="Memb_transporter_dom"/>
</dbReference>
<dbReference type="Proteomes" id="UP000182944">
    <property type="component" value="Unassembled WGS sequence"/>
</dbReference>
<proteinExistence type="predicted"/>
<feature type="transmembrane region" description="Helical" evidence="5">
    <location>
        <begin position="139"/>
        <end position="158"/>
    </location>
</feature>